<keyword evidence="8" id="KW-1185">Reference proteome</keyword>
<evidence type="ECO:0000313" key="7">
    <source>
        <dbReference type="EMBL" id="KDR20627.1"/>
    </source>
</evidence>
<keyword evidence="3" id="KW-0496">Mitochondrion</keyword>
<dbReference type="GO" id="GO:0005739">
    <property type="term" value="C:mitochondrion"/>
    <property type="evidence" value="ECO:0007669"/>
    <property type="project" value="UniProtKB-SubCell"/>
</dbReference>
<dbReference type="FunFam" id="3.30.460.10:FF:000018">
    <property type="entry name" value="Mitochondrial assembly of ribosomal large subunit 1"/>
    <property type="match status" value="1"/>
</dbReference>
<dbReference type="STRING" id="136037.A0A067RM03"/>
<dbReference type="Gene3D" id="3.30.460.10">
    <property type="entry name" value="Beta Polymerase, domain 2"/>
    <property type="match status" value="1"/>
</dbReference>
<dbReference type="SUPFAM" id="SSF81301">
    <property type="entry name" value="Nucleotidyltransferase"/>
    <property type="match status" value="1"/>
</dbReference>
<evidence type="ECO:0000256" key="5">
    <source>
        <dbReference type="ARBA" id="ARBA00073331"/>
    </source>
</evidence>
<feature type="compositionally biased region" description="Polar residues" evidence="6">
    <location>
        <begin position="51"/>
        <end position="62"/>
    </location>
</feature>
<dbReference type="NCBIfam" id="TIGR00090">
    <property type="entry name" value="rsfS_iojap_ybeB"/>
    <property type="match status" value="1"/>
</dbReference>
<evidence type="ECO:0000256" key="1">
    <source>
        <dbReference type="ARBA" id="ARBA00004173"/>
    </source>
</evidence>
<dbReference type="InParanoid" id="A0A067RM03"/>
<sequence length="258" mass="29669">MNYLRKCGLKNALCLQFDRHLYNVFSPRIQLSRLYRSGSKNSEIGKEENEGSSNFSEKTPSTMSSKYNIFRDEDAEVILDVEEERLKQRELPQEQSKDDFFGLNLNRGVHGVFDIEEIVDILRREKLGNIFVASLPPEAKYVDYIVVVTGKSKRHMSAVAEFVRKLYKKKRHPHDLIPRIEGENSKDWMALDLGNIALHIFSKNARSLYDLESLWSVGSEYDVAYNRPDDPLITLLQKHSLYLDGLQPAEGVSVNTNV</sequence>
<dbReference type="OMA" id="KYEVITE"/>
<comment type="function">
    <text evidence="4">Required for normal mitochondrial ribosome function and mitochondrial translation. May play a role in ribosome biogenesis by preventing premature association of the 28S and 39S ribosomal subunits. Interacts with mitochondrial ribosomal protein uL14m (MRPL14), probably blocking formation of intersubunit bridge B8, preventing association of the 28S and 39S ribosomal subunits. Addition to isolated mitochondrial ribosomal subunits partially inhibits translation, probably by interfering with the association of the 28S and 39S ribosomal subunits and the formation of functional ribosomes. May also participate in the assembly and/or regulation of the stability of the large subunit of the mitochondrial ribosome. May function as a ribosomal silencing factor.</text>
</comment>
<evidence type="ECO:0000256" key="2">
    <source>
        <dbReference type="ARBA" id="ARBA00010574"/>
    </source>
</evidence>
<reference evidence="7 8" key="1">
    <citation type="journal article" date="2014" name="Nat. Commun.">
        <title>Molecular traces of alternative social organization in a termite genome.</title>
        <authorList>
            <person name="Terrapon N."/>
            <person name="Li C."/>
            <person name="Robertson H.M."/>
            <person name="Ji L."/>
            <person name="Meng X."/>
            <person name="Booth W."/>
            <person name="Chen Z."/>
            <person name="Childers C.P."/>
            <person name="Glastad K.M."/>
            <person name="Gokhale K."/>
            <person name="Gowin J."/>
            <person name="Gronenberg W."/>
            <person name="Hermansen R.A."/>
            <person name="Hu H."/>
            <person name="Hunt B.G."/>
            <person name="Huylmans A.K."/>
            <person name="Khalil S.M."/>
            <person name="Mitchell R.D."/>
            <person name="Munoz-Torres M.C."/>
            <person name="Mustard J.A."/>
            <person name="Pan H."/>
            <person name="Reese J.T."/>
            <person name="Scharf M.E."/>
            <person name="Sun F."/>
            <person name="Vogel H."/>
            <person name="Xiao J."/>
            <person name="Yang W."/>
            <person name="Yang Z."/>
            <person name="Yang Z."/>
            <person name="Zhou J."/>
            <person name="Zhu J."/>
            <person name="Brent C.S."/>
            <person name="Elsik C.G."/>
            <person name="Goodisman M.A."/>
            <person name="Liberles D.A."/>
            <person name="Roe R.M."/>
            <person name="Vargo E.L."/>
            <person name="Vilcinskas A."/>
            <person name="Wang J."/>
            <person name="Bornberg-Bauer E."/>
            <person name="Korb J."/>
            <person name="Zhang G."/>
            <person name="Liebig J."/>
        </authorList>
    </citation>
    <scope>NUCLEOTIDE SEQUENCE [LARGE SCALE GENOMIC DNA]</scope>
    <source>
        <tissue evidence="7">Whole organism</tissue>
    </source>
</reference>
<dbReference type="HAMAP" id="MF_01477">
    <property type="entry name" value="Iojap_RsfS"/>
    <property type="match status" value="1"/>
</dbReference>
<accession>A0A067RM03</accession>
<evidence type="ECO:0000256" key="4">
    <source>
        <dbReference type="ARBA" id="ARBA00053669"/>
    </source>
</evidence>
<dbReference type="Pfam" id="PF02410">
    <property type="entry name" value="RsfS"/>
    <property type="match status" value="1"/>
</dbReference>
<proteinExistence type="inferred from homology"/>
<dbReference type="Proteomes" id="UP000027135">
    <property type="component" value="Unassembled WGS sequence"/>
</dbReference>
<dbReference type="AlphaFoldDB" id="A0A067RM03"/>
<dbReference type="GO" id="GO:0043023">
    <property type="term" value="F:ribosomal large subunit binding"/>
    <property type="evidence" value="ECO:0007669"/>
    <property type="project" value="TreeGrafter"/>
</dbReference>
<organism evidence="7 8">
    <name type="scientific">Zootermopsis nevadensis</name>
    <name type="common">Dampwood termite</name>
    <dbReference type="NCBI Taxonomy" id="136037"/>
    <lineage>
        <taxon>Eukaryota</taxon>
        <taxon>Metazoa</taxon>
        <taxon>Ecdysozoa</taxon>
        <taxon>Arthropoda</taxon>
        <taxon>Hexapoda</taxon>
        <taxon>Insecta</taxon>
        <taxon>Pterygota</taxon>
        <taxon>Neoptera</taxon>
        <taxon>Polyneoptera</taxon>
        <taxon>Dictyoptera</taxon>
        <taxon>Blattodea</taxon>
        <taxon>Blattoidea</taxon>
        <taxon>Termitoidae</taxon>
        <taxon>Termopsidae</taxon>
        <taxon>Zootermopsis</taxon>
    </lineage>
</organism>
<comment type="subcellular location">
    <subcellularLocation>
        <location evidence="1">Mitochondrion</location>
    </subcellularLocation>
</comment>
<dbReference type="FunCoup" id="A0A067RM03">
    <property type="interactions" value="549"/>
</dbReference>
<gene>
    <name evidence="7" type="ORF">L798_04393</name>
</gene>
<dbReference type="PANTHER" id="PTHR21043">
    <property type="entry name" value="IOJAP SUPERFAMILY ORTHOLOG"/>
    <property type="match status" value="1"/>
</dbReference>
<dbReference type="EMBL" id="KK852595">
    <property type="protein sequence ID" value="KDR20627.1"/>
    <property type="molecule type" value="Genomic_DNA"/>
</dbReference>
<evidence type="ECO:0000256" key="6">
    <source>
        <dbReference type="SAM" id="MobiDB-lite"/>
    </source>
</evidence>
<dbReference type="GO" id="GO:0090071">
    <property type="term" value="P:negative regulation of ribosome biogenesis"/>
    <property type="evidence" value="ECO:0007669"/>
    <property type="project" value="TreeGrafter"/>
</dbReference>
<dbReference type="InterPro" id="IPR004394">
    <property type="entry name" value="Iojap/RsfS/C7orf30"/>
</dbReference>
<evidence type="ECO:0000313" key="8">
    <source>
        <dbReference type="Proteomes" id="UP000027135"/>
    </source>
</evidence>
<dbReference type="OrthoDB" id="21330at2759"/>
<dbReference type="InterPro" id="IPR043519">
    <property type="entry name" value="NT_sf"/>
</dbReference>
<dbReference type="GO" id="GO:0017148">
    <property type="term" value="P:negative regulation of translation"/>
    <property type="evidence" value="ECO:0007669"/>
    <property type="project" value="TreeGrafter"/>
</dbReference>
<feature type="region of interest" description="Disordered" evidence="6">
    <location>
        <begin position="40"/>
        <end position="62"/>
    </location>
</feature>
<comment type="similarity">
    <text evidence="2">Belongs to the Iojap/RsfS family.</text>
</comment>
<name>A0A067RM03_ZOONE</name>
<dbReference type="PANTHER" id="PTHR21043:SF0">
    <property type="entry name" value="MITOCHONDRIAL ASSEMBLY OF RIBOSOMAL LARGE SUBUNIT PROTEIN 1"/>
    <property type="match status" value="1"/>
</dbReference>
<protein>
    <recommendedName>
        <fullName evidence="5">Mitochondrial assembly of ribosomal large subunit protein 1</fullName>
    </recommendedName>
</protein>
<evidence type="ECO:0000256" key="3">
    <source>
        <dbReference type="ARBA" id="ARBA00023128"/>
    </source>
</evidence>
<dbReference type="eggNOG" id="KOG3212">
    <property type="taxonomic scope" value="Eukaryota"/>
</dbReference>